<organism evidence="1">
    <name type="scientific">Cyprideis torosa</name>
    <dbReference type="NCBI Taxonomy" id="163714"/>
    <lineage>
        <taxon>Eukaryota</taxon>
        <taxon>Metazoa</taxon>
        <taxon>Ecdysozoa</taxon>
        <taxon>Arthropoda</taxon>
        <taxon>Crustacea</taxon>
        <taxon>Oligostraca</taxon>
        <taxon>Ostracoda</taxon>
        <taxon>Podocopa</taxon>
        <taxon>Podocopida</taxon>
        <taxon>Cytherocopina</taxon>
        <taxon>Cytheroidea</taxon>
        <taxon>Cytherideidae</taxon>
        <taxon>Cyprideis</taxon>
    </lineage>
</organism>
<gene>
    <name evidence="1" type="ORF">CTOB1V02_LOCUS9276</name>
</gene>
<accession>A0A7R8WLU1</accession>
<name>A0A7R8WLU1_9CRUS</name>
<evidence type="ECO:0000313" key="1">
    <source>
        <dbReference type="EMBL" id="CAD7231429.1"/>
    </source>
</evidence>
<dbReference type="EMBL" id="OB663503">
    <property type="protein sequence ID" value="CAD7231429.1"/>
    <property type="molecule type" value="Genomic_DNA"/>
</dbReference>
<feature type="non-terminal residue" evidence="1">
    <location>
        <position position="1"/>
    </location>
</feature>
<protein>
    <submittedName>
        <fullName evidence="1">Uncharacterized protein</fullName>
    </submittedName>
</protein>
<dbReference type="AlphaFoldDB" id="A0A7R8WLU1"/>
<reference evidence="1" key="1">
    <citation type="submission" date="2020-11" db="EMBL/GenBank/DDBJ databases">
        <authorList>
            <person name="Tran Van P."/>
        </authorList>
    </citation>
    <scope>NUCLEOTIDE SEQUENCE</scope>
</reference>
<proteinExistence type="predicted"/>
<sequence length="157" mass="17594">MEAIALHSNGERCGHLELIITSSSPTELFQLLAVTFSKRKSSCYYRGRDLTDLLSFPLSFLVGNFQRFPPLSPLPQKRVPPFTYTLQRLFLNSPLEKCTNEEIPSKQKTNAVILANSSKNGLSCTQLYDQPSKQKTNAVTLTNSSKNGLSCMQLYDQ</sequence>